<accession>A0A3L6L4R1</accession>
<dbReference type="InterPro" id="IPR011057">
    <property type="entry name" value="Mss4-like_sf"/>
</dbReference>
<dbReference type="AlphaFoldDB" id="A0A3L6L4R1"/>
<dbReference type="Gene3D" id="2.170.150.20">
    <property type="entry name" value="Peptide methionine sulfoxide reductase"/>
    <property type="match status" value="1"/>
</dbReference>
<evidence type="ECO:0000313" key="3">
    <source>
        <dbReference type="Proteomes" id="UP000266743"/>
    </source>
</evidence>
<evidence type="ECO:0008006" key="4">
    <source>
        <dbReference type="Google" id="ProtNLM"/>
    </source>
</evidence>
<reference evidence="2 3" key="1">
    <citation type="submission" date="2018-09" db="EMBL/GenBank/DDBJ databases">
        <title>whole genome sequence of T. equiperdum IVM-t1 strain.</title>
        <authorList>
            <person name="Suganuma K."/>
        </authorList>
    </citation>
    <scope>NUCLEOTIDE SEQUENCE [LARGE SCALE GENOMIC DNA]</scope>
    <source>
        <strain evidence="2 3">IVM-t1</strain>
    </source>
</reference>
<feature type="region of interest" description="Disordered" evidence="1">
    <location>
        <begin position="369"/>
        <end position="394"/>
    </location>
</feature>
<protein>
    <recommendedName>
        <fullName evidence="4">MsrB domain-containing protein</fullName>
    </recommendedName>
</protein>
<sequence length="407" mass="44817">MHPEIEALKRRNRAAGKRLVPIEPDHTNRQSRSTSCSVRRNGSISSLTARTPQSLEQSAERVHEERRQVSSLTSRFTATAPISVNKSYNNRNDGMRTVTNGRMGQKPQLSIPRVPARPPVGVRGKTRNNLGSFVRTPTNGEDPVACVSGPAVANVSKVGNKISPEMCHMPSSGGGLSSTSVHPAEKDVIEEEYRQHVEESINDGDEVSSLGGHLAKHEFMSVPDHIRRMLEGDRIEEPYTTKLWEQINTDEGRRTNGYYECIRCGMPLVSPKHQIRFFTRGIAAFSLMHWDGVEVRVGGVASSNNKSKSRGTSEALQLQVRCKCCSGFVGILVPDPEGEPRNIFVVNSCCLSYVKDKTTRCKLSKPCGAHGDDGDGSGMKRLNSRSSRASEGDVEIDFNDPDIFEID</sequence>
<feature type="compositionally biased region" description="Basic and acidic residues" evidence="1">
    <location>
        <begin position="58"/>
        <end position="68"/>
    </location>
</feature>
<feature type="region of interest" description="Disordered" evidence="1">
    <location>
        <begin position="98"/>
        <end position="136"/>
    </location>
</feature>
<feature type="region of interest" description="Disordered" evidence="1">
    <location>
        <begin position="1"/>
        <end position="76"/>
    </location>
</feature>
<dbReference type="SUPFAM" id="SSF51316">
    <property type="entry name" value="Mss4-like"/>
    <property type="match status" value="1"/>
</dbReference>
<evidence type="ECO:0000256" key="1">
    <source>
        <dbReference type="SAM" id="MobiDB-lite"/>
    </source>
</evidence>
<gene>
    <name evidence="2" type="ORF">DPX39_100013000</name>
</gene>
<proteinExistence type="predicted"/>
<comment type="caution">
    <text evidence="2">The sequence shown here is derived from an EMBL/GenBank/DDBJ whole genome shotgun (WGS) entry which is preliminary data.</text>
</comment>
<evidence type="ECO:0000313" key="2">
    <source>
        <dbReference type="EMBL" id="RHW69510.1"/>
    </source>
</evidence>
<name>A0A3L6L4R1_9TRYP</name>
<organism evidence="2 3">
    <name type="scientific">Trypanosoma brucei equiperdum</name>
    <dbReference type="NCBI Taxonomy" id="630700"/>
    <lineage>
        <taxon>Eukaryota</taxon>
        <taxon>Discoba</taxon>
        <taxon>Euglenozoa</taxon>
        <taxon>Kinetoplastea</taxon>
        <taxon>Metakinetoplastina</taxon>
        <taxon>Trypanosomatida</taxon>
        <taxon>Trypanosomatidae</taxon>
        <taxon>Trypanosoma</taxon>
    </lineage>
</organism>
<feature type="compositionally biased region" description="Polar residues" evidence="1">
    <location>
        <begin position="127"/>
        <end position="136"/>
    </location>
</feature>
<dbReference type="Proteomes" id="UP000266743">
    <property type="component" value="Chromosome 10"/>
</dbReference>
<dbReference type="EMBL" id="QSBY01000010">
    <property type="protein sequence ID" value="RHW69510.1"/>
    <property type="molecule type" value="Genomic_DNA"/>
</dbReference>
<feature type="compositionally biased region" description="Polar residues" evidence="1">
    <location>
        <begin position="30"/>
        <end position="57"/>
    </location>
</feature>